<dbReference type="Proteomes" id="UP000019132">
    <property type="component" value="Unassembled WGS sequence"/>
</dbReference>
<reference evidence="4" key="2">
    <citation type="submission" date="2010-04" db="EMBL/GenBank/DDBJ databases">
        <authorList>
            <person name="Buell R."/>
            <person name="Hamilton J."/>
            <person name="Hostetler J."/>
        </authorList>
    </citation>
    <scope>NUCLEOTIDE SEQUENCE [LARGE SCALE GENOMIC DNA]</scope>
    <source>
        <strain evidence="4">DAOM:BR144</strain>
    </source>
</reference>
<evidence type="ECO:0000313" key="4">
    <source>
        <dbReference type="Proteomes" id="UP000019132"/>
    </source>
</evidence>
<keyword evidence="4" id="KW-1185">Reference proteome</keyword>
<evidence type="ECO:0000256" key="2">
    <source>
        <dbReference type="SAM" id="SignalP"/>
    </source>
</evidence>
<sequence>MKASSVLSTRTLVLAALAPAVVLGHGYVISPAAQWTEGYPHNGYISEVNGSIWGEIDGFKYGWGPEGAVKFITEKFPESGVASLKDLILENQVMWTSGLDEACGYTKLDEAKRSELPTEMKFGNGDVGGFTHPGPCELWCDDTKLSYDNDCAAKYPSGLVPIDTSKCANANQFTVYWLAVHASMWQVYTNCVYLTGGSGGAATASKAPVSAPAATTAAPVAGDADDEYATGTPAAASTPSPTKKCTAKTRRA</sequence>
<reference evidence="4" key="1">
    <citation type="journal article" date="2010" name="Genome Biol.">
        <title>Genome sequence of the necrotrophic plant pathogen Pythium ultimum reveals original pathogenicity mechanisms and effector repertoire.</title>
        <authorList>
            <person name="Levesque C.A."/>
            <person name="Brouwer H."/>
            <person name="Cano L."/>
            <person name="Hamilton J.P."/>
            <person name="Holt C."/>
            <person name="Huitema E."/>
            <person name="Raffaele S."/>
            <person name="Robideau G.P."/>
            <person name="Thines M."/>
            <person name="Win J."/>
            <person name="Zerillo M.M."/>
            <person name="Beakes G.W."/>
            <person name="Boore J.L."/>
            <person name="Busam D."/>
            <person name="Dumas B."/>
            <person name="Ferriera S."/>
            <person name="Fuerstenberg S.I."/>
            <person name="Gachon C.M."/>
            <person name="Gaulin E."/>
            <person name="Govers F."/>
            <person name="Grenville-Briggs L."/>
            <person name="Horner N."/>
            <person name="Hostetler J."/>
            <person name="Jiang R.H."/>
            <person name="Johnson J."/>
            <person name="Krajaejun T."/>
            <person name="Lin H."/>
            <person name="Meijer H.J."/>
            <person name="Moore B."/>
            <person name="Morris P."/>
            <person name="Phuntmart V."/>
            <person name="Puiu D."/>
            <person name="Shetty J."/>
            <person name="Stajich J.E."/>
            <person name="Tripathy S."/>
            <person name="Wawra S."/>
            <person name="van West P."/>
            <person name="Whitty B.R."/>
            <person name="Coutinho P.M."/>
            <person name="Henrissat B."/>
            <person name="Martin F."/>
            <person name="Thomas P.D."/>
            <person name="Tyler B.M."/>
            <person name="De Vries R.P."/>
            <person name="Kamoun S."/>
            <person name="Yandell M."/>
            <person name="Tisserat N."/>
            <person name="Buell C.R."/>
        </authorList>
    </citation>
    <scope>NUCLEOTIDE SEQUENCE</scope>
    <source>
        <strain evidence="4">DAOM:BR144</strain>
    </source>
</reference>
<organism evidence="3 4">
    <name type="scientific">Globisporangium ultimum (strain ATCC 200006 / CBS 805.95 / DAOM BR144)</name>
    <name type="common">Pythium ultimum</name>
    <dbReference type="NCBI Taxonomy" id="431595"/>
    <lineage>
        <taxon>Eukaryota</taxon>
        <taxon>Sar</taxon>
        <taxon>Stramenopiles</taxon>
        <taxon>Oomycota</taxon>
        <taxon>Peronosporomycetes</taxon>
        <taxon>Pythiales</taxon>
        <taxon>Pythiaceae</taxon>
        <taxon>Globisporangium</taxon>
    </lineage>
</organism>
<evidence type="ECO:0000256" key="1">
    <source>
        <dbReference type="SAM" id="MobiDB-lite"/>
    </source>
</evidence>
<keyword evidence="2" id="KW-0732">Signal</keyword>
<dbReference type="InParanoid" id="K3WN73"/>
<feature type="compositionally biased region" description="Low complexity" evidence="1">
    <location>
        <begin position="229"/>
        <end position="242"/>
    </location>
</feature>
<dbReference type="EnsemblProtists" id="PYU1_T006415">
    <property type="protein sequence ID" value="PYU1_T006415"/>
    <property type="gene ID" value="PYU1_G006403"/>
</dbReference>
<dbReference type="HOGENOM" id="CLU_046500_0_0_1"/>
<name>K3WN73_GLOUD</name>
<dbReference type="OMA" id="KCANANQ"/>
<feature type="region of interest" description="Disordered" evidence="1">
    <location>
        <begin position="223"/>
        <end position="252"/>
    </location>
</feature>
<dbReference type="eggNOG" id="ENOG502SIXD">
    <property type="taxonomic scope" value="Eukaryota"/>
</dbReference>
<dbReference type="AlphaFoldDB" id="K3WN73"/>
<dbReference type="EMBL" id="GL376604">
    <property type="status" value="NOT_ANNOTATED_CDS"/>
    <property type="molecule type" value="Genomic_DNA"/>
</dbReference>
<feature type="signal peptide" evidence="2">
    <location>
        <begin position="1"/>
        <end position="24"/>
    </location>
</feature>
<dbReference type="VEuPathDB" id="FungiDB:PYU1_G006403"/>
<accession>K3WN73</accession>
<evidence type="ECO:0000313" key="3">
    <source>
        <dbReference type="EnsemblProtists" id="PYU1_T006415"/>
    </source>
</evidence>
<dbReference type="STRING" id="431595.K3WN73"/>
<protein>
    <submittedName>
        <fullName evidence="3">Uncharacterized protein</fullName>
    </submittedName>
</protein>
<reference evidence="3" key="3">
    <citation type="submission" date="2015-02" db="UniProtKB">
        <authorList>
            <consortium name="EnsemblProtists"/>
        </authorList>
    </citation>
    <scope>IDENTIFICATION</scope>
    <source>
        <strain evidence="3">DAOM BR144</strain>
    </source>
</reference>
<feature type="chain" id="PRO_5003867939" evidence="2">
    <location>
        <begin position="25"/>
        <end position="252"/>
    </location>
</feature>
<proteinExistence type="predicted"/>